<dbReference type="Pfam" id="PF09347">
    <property type="entry name" value="DUF1989"/>
    <property type="match status" value="1"/>
</dbReference>
<evidence type="ECO:0000313" key="2">
    <source>
        <dbReference type="EMBL" id="MCY9696946.1"/>
    </source>
</evidence>
<dbReference type="PANTHER" id="PTHR31527">
    <property type="entry name" value="RE64534P"/>
    <property type="match status" value="1"/>
</dbReference>
<proteinExistence type="predicted"/>
<evidence type="ECO:0000259" key="1">
    <source>
        <dbReference type="Pfam" id="PF09347"/>
    </source>
</evidence>
<evidence type="ECO:0000313" key="3">
    <source>
        <dbReference type="Proteomes" id="UP001527099"/>
    </source>
</evidence>
<keyword evidence="3" id="KW-1185">Reference proteome</keyword>
<sequence>MIKQKWRIPSTQGLGFMLGKGQVVRITDVMGEQIADFVAYRADDTSVRLDPGVTMDVLRTMKIKPGDLLYSNTYSPLLSVVADTVGQHDFINSPCRPEMYELLYDKQNHASCYHNLNQALAQFNIPVPDQHYSLNFFMNTVILPSGQIKIERPLSRAGDYVELRAETNLFVAVSACPCSESACNGYVCTPIDVEIMN</sequence>
<accession>A0ABT4GL68</accession>
<dbReference type="EMBL" id="JAMDMX010000117">
    <property type="protein sequence ID" value="MCY9696946.1"/>
    <property type="molecule type" value="Genomic_DNA"/>
</dbReference>
<dbReference type="RefSeq" id="WP_268617882.1">
    <property type="nucleotide sequence ID" value="NZ_JAMDMX010000117.1"/>
</dbReference>
<reference evidence="2 3" key="1">
    <citation type="submission" date="2022-05" db="EMBL/GenBank/DDBJ databases">
        <title>Genome Sequencing of Bee-Associated Microbes.</title>
        <authorList>
            <person name="Dunlap C."/>
        </authorList>
    </citation>
    <scope>NUCLEOTIDE SEQUENCE [LARGE SCALE GENOMIC DNA]</scope>
    <source>
        <strain evidence="2 3">NRRL B-14421</strain>
    </source>
</reference>
<comment type="caution">
    <text evidence="2">The sequence shown here is derived from an EMBL/GenBank/DDBJ whole genome shotgun (WGS) entry which is preliminary data.</text>
</comment>
<dbReference type="InterPro" id="IPR018959">
    <property type="entry name" value="DUF1989"/>
</dbReference>
<name>A0ABT4GL68_9BACL</name>
<dbReference type="PANTHER" id="PTHR31527:SF0">
    <property type="entry name" value="RE64534P"/>
    <property type="match status" value="1"/>
</dbReference>
<protein>
    <submittedName>
        <fullName evidence="2">Urea carboxylase-associated family protein</fullName>
    </submittedName>
</protein>
<organism evidence="2 3">
    <name type="scientific">Paenibacillus alginolyticus</name>
    <dbReference type="NCBI Taxonomy" id="59839"/>
    <lineage>
        <taxon>Bacteria</taxon>
        <taxon>Bacillati</taxon>
        <taxon>Bacillota</taxon>
        <taxon>Bacilli</taxon>
        <taxon>Bacillales</taxon>
        <taxon>Paenibacillaceae</taxon>
        <taxon>Paenibacillus</taxon>
    </lineage>
</organism>
<gene>
    <name evidence="2" type="ORF">M5X19_29370</name>
</gene>
<dbReference type="Proteomes" id="UP001527099">
    <property type="component" value="Unassembled WGS sequence"/>
</dbReference>
<feature type="domain" description="DUF1989" evidence="1">
    <location>
        <begin position="7"/>
        <end position="169"/>
    </location>
</feature>